<dbReference type="Proteomes" id="UP000314294">
    <property type="component" value="Unassembled WGS sequence"/>
</dbReference>
<evidence type="ECO:0000313" key="1">
    <source>
        <dbReference type="EMBL" id="TNN79404.1"/>
    </source>
</evidence>
<reference evidence="1 2" key="1">
    <citation type="submission" date="2019-03" db="EMBL/GenBank/DDBJ databases">
        <title>First draft genome of Liparis tanakae, snailfish: a comprehensive survey of snailfish specific genes.</title>
        <authorList>
            <person name="Kim W."/>
            <person name="Song I."/>
            <person name="Jeong J.-H."/>
            <person name="Kim D."/>
            <person name="Kim S."/>
            <person name="Ryu S."/>
            <person name="Song J.Y."/>
            <person name="Lee S.K."/>
        </authorList>
    </citation>
    <scope>NUCLEOTIDE SEQUENCE [LARGE SCALE GENOMIC DNA]</scope>
    <source>
        <tissue evidence="1">Muscle</tissue>
    </source>
</reference>
<sequence>MEKLLDGVKAGSEPPVLLAPLSKKILQFAHLLLVFLRVLGKRKGRSREVGELYAAQSQFPGTQGYHLDRRASSHLDKWRHNRAAATVAHQPKWSKFVEPLSIVTLYHKVYG</sequence>
<keyword evidence="2" id="KW-1185">Reference proteome</keyword>
<gene>
    <name evidence="1" type="ORF">EYF80_010428</name>
</gene>
<proteinExistence type="predicted"/>
<name>A0A4Z2IPL0_9TELE</name>
<comment type="caution">
    <text evidence="1">The sequence shown here is derived from an EMBL/GenBank/DDBJ whole genome shotgun (WGS) entry which is preliminary data.</text>
</comment>
<evidence type="ECO:0000313" key="2">
    <source>
        <dbReference type="Proteomes" id="UP000314294"/>
    </source>
</evidence>
<organism evidence="1 2">
    <name type="scientific">Liparis tanakae</name>
    <name type="common">Tanaka's snailfish</name>
    <dbReference type="NCBI Taxonomy" id="230148"/>
    <lineage>
        <taxon>Eukaryota</taxon>
        <taxon>Metazoa</taxon>
        <taxon>Chordata</taxon>
        <taxon>Craniata</taxon>
        <taxon>Vertebrata</taxon>
        <taxon>Euteleostomi</taxon>
        <taxon>Actinopterygii</taxon>
        <taxon>Neopterygii</taxon>
        <taxon>Teleostei</taxon>
        <taxon>Neoteleostei</taxon>
        <taxon>Acanthomorphata</taxon>
        <taxon>Eupercaria</taxon>
        <taxon>Perciformes</taxon>
        <taxon>Cottioidei</taxon>
        <taxon>Cottales</taxon>
        <taxon>Liparidae</taxon>
        <taxon>Liparis</taxon>
    </lineage>
</organism>
<dbReference type="AlphaFoldDB" id="A0A4Z2IPL0"/>
<dbReference type="EMBL" id="SRLO01000065">
    <property type="protein sequence ID" value="TNN79404.1"/>
    <property type="molecule type" value="Genomic_DNA"/>
</dbReference>
<protein>
    <submittedName>
        <fullName evidence="1">Uncharacterized protein</fullName>
    </submittedName>
</protein>
<accession>A0A4Z2IPL0</accession>